<feature type="compositionally biased region" description="Polar residues" evidence="1">
    <location>
        <begin position="36"/>
        <end position="79"/>
    </location>
</feature>
<evidence type="ECO:0000313" key="3">
    <source>
        <dbReference type="Proteomes" id="UP000198775"/>
    </source>
</evidence>
<dbReference type="EMBL" id="FOCX01000047">
    <property type="protein sequence ID" value="SEP22237.1"/>
    <property type="molecule type" value="Genomic_DNA"/>
</dbReference>
<protein>
    <submittedName>
        <fullName evidence="2">Uncharacterized protein</fullName>
    </submittedName>
</protein>
<dbReference type="AlphaFoldDB" id="A0A1H8W447"/>
<accession>A0A1H8W447</accession>
<feature type="region of interest" description="Disordered" evidence="1">
    <location>
        <begin position="34"/>
        <end position="96"/>
    </location>
</feature>
<gene>
    <name evidence="2" type="ORF">SAMN05216388_104711</name>
</gene>
<organism evidence="2 3">
    <name type="scientific">Halorientalis persicus</name>
    <dbReference type="NCBI Taxonomy" id="1367881"/>
    <lineage>
        <taxon>Archaea</taxon>
        <taxon>Methanobacteriati</taxon>
        <taxon>Methanobacteriota</taxon>
        <taxon>Stenosarchaea group</taxon>
        <taxon>Halobacteria</taxon>
        <taxon>Halobacteriales</taxon>
        <taxon>Haloarculaceae</taxon>
        <taxon>Halorientalis</taxon>
    </lineage>
</organism>
<dbReference type="Proteomes" id="UP000198775">
    <property type="component" value="Unassembled WGS sequence"/>
</dbReference>
<proteinExistence type="predicted"/>
<sequence length="519" mass="55227">MTQNTKTLQTHRILACSIALFTVLAAVTTPVAIASDTGSGAGNESTAVINESKENQTSPTKEPSTIKDTSTHQAQDLPNTSPPPAGGTMSLSTSISKSTITSGETAIITVTIENNMNQSIGGGLLQFDNGLIPVSDERVDRTGITYLSRIGGKLNSGETRKLEFEYEFEPITSPGDSVIETTGHVNVSFEPMSIHKGVPSELTASSQDVRLTNSENRPKFSVDFPDEIPEGGDGAINYSITNRANYPVGEVTLTLDLADGLHEKHFTALGEQKRSAPPQDIEVPLNTSKIRIGETITGSIPIAAIGSSGSHHVSIEGTISTITSEYSVKSDTSITITEPDTEIINFSLPASLENGESASFDYQIQNPVIENPTDATLEYYVIGGEGTYLDSGEIGDTSIKSLSALRPDRGTSANGTAEITPDIIQKDLGEDASIEVRIRAVISGEDQQISDITTRTLEVNKNETDLENPATERFNTNDEPGIQAGEIISAIVAYNTDQPINGTQVDTTDVINLIVAHNT</sequence>
<keyword evidence="3" id="KW-1185">Reference proteome</keyword>
<evidence type="ECO:0000313" key="2">
    <source>
        <dbReference type="EMBL" id="SEP22237.1"/>
    </source>
</evidence>
<reference evidence="3" key="1">
    <citation type="submission" date="2016-10" db="EMBL/GenBank/DDBJ databases">
        <authorList>
            <person name="Varghese N."/>
            <person name="Submissions S."/>
        </authorList>
    </citation>
    <scope>NUCLEOTIDE SEQUENCE [LARGE SCALE GENOMIC DNA]</scope>
    <source>
        <strain evidence="3">IBRC-M 10043</strain>
    </source>
</reference>
<evidence type="ECO:0000256" key="1">
    <source>
        <dbReference type="SAM" id="MobiDB-lite"/>
    </source>
</evidence>
<name>A0A1H8W447_9EURY</name>